<dbReference type="Pfam" id="PF03572">
    <property type="entry name" value="Peptidase_S41"/>
    <property type="match status" value="1"/>
</dbReference>
<evidence type="ECO:0000259" key="7">
    <source>
        <dbReference type="PROSITE" id="PS50002"/>
    </source>
</evidence>
<dbReference type="Gene3D" id="2.60.40.10">
    <property type="entry name" value="Immunoglobulins"/>
    <property type="match status" value="1"/>
</dbReference>
<dbReference type="InterPro" id="IPR003646">
    <property type="entry name" value="SH3-like_bac-type"/>
</dbReference>
<comment type="similarity">
    <text evidence="1">Belongs to the peptidase S41A family.</text>
</comment>
<dbReference type="Pfam" id="PF08239">
    <property type="entry name" value="SH3_3"/>
    <property type="match status" value="1"/>
</dbReference>
<dbReference type="PANTHER" id="PTHR32060:SF30">
    <property type="entry name" value="CARBOXY-TERMINAL PROCESSING PROTEASE CTPA"/>
    <property type="match status" value="1"/>
</dbReference>
<proteinExistence type="inferred from homology"/>
<dbReference type="InterPro" id="IPR001478">
    <property type="entry name" value="PDZ"/>
</dbReference>
<dbReference type="Gene3D" id="2.30.42.10">
    <property type="match status" value="1"/>
</dbReference>
<dbReference type="Proteomes" id="UP000321595">
    <property type="component" value="Chromosome"/>
</dbReference>
<evidence type="ECO:0000256" key="1">
    <source>
        <dbReference type="ARBA" id="ARBA00009179"/>
    </source>
</evidence>
<feature type="region of interest" description="Disordered" evidence="6">
    <location>
        <begin position="511"/>
        <end position="531"/>
    </location>
</feature>
<keyword evidence="10" id="KW-1185">Reference proteome</keyword>
<evidence type="ECO:0000256" key="6">
    <source>
        <dbReference type="SAM" id="MobiDB-lite"/>
    </source>
</evidence>
<dbReference type="CDD" id="cd06782">
    <property type="entry name" value="cpPDZ_CPP-like"/>
    <property type="match status" value="1"/>
</dbReference>
<dbReference type="SUPFAM" id="SSF50156">
    <property type="entry name" value="PDZ domain-like"/>
    <property type="match status" value="1"/>
</dbReference>
<dbReference type="Gene3D" id="3.30.750.44">
    <property type="match status" value="1"/>
</dbReference>
<evidence type="ECO:0000259" key="8">
    <source>
        <dbReference type="PROSITE" id="PS50106"/>
    </source>
</evidence>
<dbReference type="InterPro" id="IPR036034">
    <property type="entry name" value="PDZ_sf"/>
</dbReference>
<dbReference type="GO" id="GO:0030288">
    <property type="term" value="C:outer membrane-bounded periplasmic space"/>
    <property type="evidence" value="ECO:0007669"/>
    <property type="project" value="TreeGrafter"/>
</dbReference>
<dbReference type="InterPro" id="IPR004447">
    <property type="entry name" value="Peptidase_S41A"/>
</dbReference>
<dbReference type="NCBIfam" id="TIGR00225">
    <property type="entry name" value="prc"/>
    <property type="match status" value="1"/>
</dbReference>
<dbReference type="InterPro" id="IPR023831">
    <property type="entry name" value="MXAN_5808-like"/>
</dbReference>
<dbReference type="PROSITE" id="PS50106">
    <property type="entry name" value="PDZ"/>
    <property type="match status" value="1"/>
</dbReference>
<evidence type="ECO:0000313" key="10">
    <source>
        <dbReference type="Proteomes" id="UP000321595"/>
    </source>
</evidence>
<dbReference type="SUPFAM" id="SSF52096">
    <property type="entry name" value="ClpP/crotonase"/>
    <property type="match status" value="1"/>
</dbReference>
<feature type="compositionally biased region" description="Acidic residues" evidence="6">
    <location>
        <begin position="517"/>
        <end position="530"/>
    </location>
</feature>
<gene>
    <name evidence="9" type="ORF">FRD01_11350</name>
</gene>
<reference evidence="9 10" key="1">
    <citation type="submission" date="2019-08" db="EMBL/GenBank/DDBJ databases">
        <authorList>
            <person name="Liang Q."/>
        </authorList>
    </citation>
    <scope>NUCLEOTIDE SEQUENCE [LARGE SCALE GENOMIC DNA]</scope>
    <source>
        <strain evidence="9 10">V1718</strain>
    </source>
</reference>
<name>A0A5B8XWH7_9DELT</name>
<protein>
    <submittedName>
        <fullName evidence="9">PDZ domain-containing protein</fullName>
    </submittedName>
</protein>
<dbReference type="Gene3D" id="3.90.226.10">
    <property type="entry name" value="2-enoyl-CoA Hydratase, Chain A, domain 1"/>
    <property type="match status" value="1"/>
</dbReference>
<dbReference type="GO" id="GO:0006508">
    <property type="term" value="P:proteolysis"/>
    <property type="evidence" value="ECO:0007669"/>
    <property type="project" value="UniProtKB-KW"/>
</dbReference>
<dbReference type="Gene3D" id="2.30.30.40">
    <property type="entry name" value="SH3 Domains"/>
    <property type="match status" value="1"/>
</dbReference>
<keyword evidence="5" id="KW-0720">Serine protease</keyword>
<dbReference type="GO" id="GO:0007165">
    <property type="term" value="P:signal transduction"/>
    <property type="evidence" value="ECO:0007669"/>
    <property type="project" value="TreeGrafter"/>
</dbReference>
<evidence type="ECO:0000256" key="5">
    <source>
        <dbReference type="ARBA" id="ARBA00022825"/>
    </source>
</evidence>
<keyword evidence="3" id="KW-0645">Protease</keyword>
<evidence type="ECO:0000256" key="3">
    <source>
        <dbReference type="ARBA" id="ARBA00022670"/>
    </source>
</evidence>
<dbReference type="SMART" id="SM00245">
    <property type="entry name" value="TSPc"/>
    <property type="match status" value="1"/>
</dbReference>
<feature type="domain" description="PDZ" evidence="8">
    <location>
        <begin position="181"/>
        <end position="249"/>
    </location>
</feature>
<feature type="domain" description="SH3" evidence="7">
    <location>
        <begin position="836"/>
        <end position="896"/>
    </location>
</feature>
<dbReference type="GO" id="GO:0004175">
    <property type="term" value="F:endopeptidase activity"/>
    <property type="evidence" value="ECO:0007669"/>
    <property type="project" value="TreeGrafter"/>
</dbReference>
<organism evidence="9 10">
    <name type="scientific">Microvenator marinus</name>
    <dbReference type="NCBI Taxonomy" id="2600177"/>
    <lineage>
        <taxon>Bacteria</taxon>
        <taxon>Deltaproteobacteria</taxon>
        <taxon>Bradymonadales</taxon>
        <taxon>Microvenatoraceae</taxon>
        <taxon>Microvenator</taxon>
    </lineage>
</organism>
<dbReference type="InterPro" id="IPR005151">
    <property type="entry name" value="Tail-specific_protease"/>
</dbReference>
<dbReference type="EMBL" id="CP042467">
    <property type="protein sequence ID" value="QED27819.1"/>
    <property type="molecule type" value="Genomic_DNA"/>
</dbReference>
<dbReference type="PANTHER" id="PTHR32060">
    <property type="entry name" value="TAIL-SPECIFIC PROTEASE"/>
    <property type="match status" value="1"/>
</dbReference>
<dbReference type="KEGG" id="bbae:FRD01_11350"/>
<dbReference type="CDD" id="cd07560">
    <property type="entry name" value="Peptidase_S41_CPP"/>
    <property type="match status" value="1"/>
</dbReference>
<dbReference type="InterPro" id="IPR001452">
    <property type="entry name" value="SH3_domain"/>
</dbReference>
<dbReference type="InterPro" id="IPR013783">
    <property type="entry name" value="Ig-like_fold"/>
</dbReference>
<dbReference type="InterPro" id="IPR036028">
    <property type="entry name" value="SH3-like_dom_sf"/>
</dbReference>
<dbReference type="SMART" id="SM00228">
    <property type="entry name" value="PDZ"/>
    <property type="match status" value="1"/>
</dbReference>
<dbReference type="GO" id="GO:0008236">
    <property type="term" value="F:serine-type peptidase activity"/>
    <property type="evidence" value="ECO:0007669"/>
    <property type="project" value="UniProtKB-KW"/>
</dbReference>
<dbReference type="OrthoDB" id="9812068at2"/>
<dbReference type="InterPro" id="IPR029045">
    <property type="entry name" value="ClpP/crotonase-like_dom_sf"/>
</dbReference>
<sequence>MQKIREYGRHIVATIALTLAFILSVQFSDRGVEFDLNTIHSAPEKPDGYDLSALKILNRVLLQLKDNYVEPDRIEPNKMLVYALDEIQKSIPEVVVEFDKDLDDNPGSATVVVNNKSQKFDISGTESIWGMSFRLKEVFGFVQANLEPDDELKFEDVEYAAINGMLATLDPHSMILPPRNYEEMQTQTGGKFGGLGIVISVRDGHLTVISPIKGTPASKKGIKAMDRITSIGSESTINMSLTDAVNMLRGEPGTDVELQVLRKGWDEPRKYVVTRAEININSVDSQALKNKIGYLRVKNFQANTHDDMKKELANLKKTMGGMQGLILDFRDNPGGLLDQSIKISDLFLEDGVIVSTVGAGNRMREKREASRSTAEPAYPIVVLVNSGSASASEIVAGALQNNNRAVVLGDTTFGKGSVQVLYPLPDNSALKLTVAQYLTPGGISIQSKGITPDLKATPVMVAKDAMNLFPSTNVIREGDLDSHLISQHVLNTEPGVFEIRYVDADASARRDAMASAEESEETEEEEYEDPDAFREDFEIRLAQQLLISAKDTWEREAFLAAVKPELDQSVAKETKALEKELKKYGIDWQAGTNPAKPNLKTRVSFVQDDAEKTGPIRAGEEFVIRAEVTNTSNQPVYQLKAITISDYATFDDKEFIFGKVDPGQTRTWDFKVKMPRDVPQRHDMIAFHFSDNTQTFANLQTHVDAKLDGNPQPLFAFSYEIVDTSGDGQLSLNEEAILKVWVDNIGVADSDETIVFLKNLSNEAVYLKRGREKLESIAKGERAFVEFEFRVKEAPKKGKIDLEVDVYDTIFRRLTQKKFAVPYVEKGESLKVAAGGVETKARTKVFSGASSETELAAMAEKGAKLAVTGEVKDWWRVSLDGRNGWVPKEVVAKLENTPEKATGLSQSVMYQPPRIEMSANQGMTTGESIRLSGKVNDDTALKDYYIYVYNRDNAKFNSRKVKYVRSDSANSAIDARIPLFKGMNRISVVARDADGLTTTESAFVYRK</sequence>
<dbReference type="Pfam" id="PF13180">
    <property type="entry name" value="PDZ_2"/>
    <property type="match status" value="1"/>
</dbReference>
<evidence type="ECO:0000313" key="9">
    <source>
        <dbReference type="EMBL" id="QED27819.1"/>
    </source>
</evidence>
<accession>A0A5B8XWH7</accession>
<evidence type="ECO:0000256" key="4">
    <source>
        <dbReference type="ARBA" id="ARBA00022801"/>
    </source>
</evidence>
<keyword evidence="4" id="KW-0378">Hydrolase</keyword>
<evidence type="ECO:0000256" key="2">
    <source>
        <dbReference type="ARBA" id="ARBA00022443"/>
    </source>
</evidence>
<dbReference type="RefSeq" id="WP_146959693.1">
    <property type="nucleotide sequence ID" value="NZ_CP042467.1"/>
</dbReference>
<keyword evidence="2" id="KW-0728">SH3 domain</keyword>
<dbReference type="FunFam" id="2.30.42.10:FF:000063">
    <property type="entry name" value="Peptidase, S41 family"/>
    <property type="match status" value="1"/>
</dbReference>
<dbReference type="NCBIfam" id="TIGR03900">
    <property type="entry name" value="prc_long_Delta"/>
    <property type="match status" value="1"/>
</dbReference>
<dbReference type="SUPFAM" id="SSF50044">
    <property type="entry name" value="SH3-domain"/>
    <property type="match status" value="1"/>
</dbReference>
<dbReference type="PROSITE" id="PS50002">
    <property type="entry name" value="SH3"/>
    <property type="match status" value="1"/>
</dbReference>
<dbReference type="AlphaFoldDB" id="A0A5B8XWH7"/>